<feature type="repeat" description="TPR" evidence="1">
    <location>
        <begin position="1444"/>
        <end position="1477"/>
    </location>
</feature>
<dbReference type="InterPro" id="IPR011990">
    <property type="entry name" value="TPR-like_helical_dom_sf"/>
</dbReference>
<dbReference type="PANTHER" id="PTHR19959:SF119">
    <property type="entry name" value="FUNGAL LIPASE-LIKE DOMAIN-CONTAINING PROTEIN"/>
    <property type="match status" value="1"/>
</dbReference>
<feature type="repeat" description="TPR" evidence="1">
    <location>
        <begin position="958"/>
        <end position="991"/>
    </location>
</feature>
<protein>
    <recommendedName>
        <fullName evidence="2">Protein-PII uridylyltransferase N-terminal domain-containing protein</fullName>
    </recommendedName>
</protein>
<keyword evidence="1" id="KW-0802">TPR repeat</keyword>
<dbReference type="Pfam" id="PF03445">
    <property type="entry name" value="DUF294"/>
    <property type="match status" value="1"/>
</dbReference>
<evidence type="ECO:0000313" key="3">
    <source>
        <dbReference type="EMBL" id="EEN53516.1"/>
    </source>
</evidence>
<feature type="repeat" description="TPR" evidence="1">
    <location>
        <begin position="870"/>
        <end position="903"/>
    </location>
</feature>
<dbReference type="Pfam" id="PF13424">
    <property type="entry name" value="TPR_12"/>
    <property type="match status" value="5"/>
</dbReference>
<dbReference type="EMBL" id="GG666573">
    <property type="protein sequence ID" value="EEN53516.1"/>
    <property type="molecule type" value="Genomic_DNA"/>
</dbReference>
<dbReference type="eggNOG" id="KOG4626">
    <property type="taxonomic scope" value="Eukaryota"/>
</dbReference>
<dbReference type="InterPro" id="IPR005105">
    <property type="entry name" value="GlnD_Uridyltrans_N"/>
</dbReference>
<dbReference type="PANTHER" id="PTHR19959">
    <property type="entry name" value="KINESIN LIGHT CHAIN"/>
    <property type="match status" value="1"/>
</dbReference>
<dbReference type="GO" id="GO:0008773">
    <property type="term" value="F:[protein-PII] uridylyltransferase activity"/>
    <property type="evidence" value="ECO:0007669"/>
    <property type="project" value="InterPro"/>
</dbReference>
<feature type="domain" description="Protein-PII uridylyltransferase N-terminal" evidence="2">
    <location>
        <begin position="471"/>
        <end position="556"/>
    </location>
</feature>
<evidence type="ECO:0000259" key="2">
    <source>
        <dbReference type="Pfam" id="PF03445"/>
    </source>
</evidence>
<evidence type="ECO:0000256" key="1">
    <source>
        <dbReference type="PROSITE-ProRule" id="PRU00339"/>
    </source>
</evidence>
<dbReference type="PROSITE" id="PS50005">
    <property type="entry name" value="TPR"/>
    <property type="match status" value="7"/>
</dbReference>
<dbReference type="InterPro" id="IPR019734">
    <property type="entry name" value="TPR_rpt"/>
</dbReference>
<dbReference type="SMART" id="SM00028">
    <property type="entry name" value="TPR"/>
    <property type="match status" value="17"/>
</dbReference>
<feature type="repeat" description="TPR" evidence="1">
    <location>
        <begin position="1222"/>
        <end position="1255"/>
    </location>
</feature>
<feature type="repeat" description="TPR" evidence="1">
    <location>
        <begin position="1002"/>
        <end position="1035"/>
    </location>
</feature>
<organism>
    <name type="scientific">Branchiostoma floridae</name>
    <name type="common">Florida lancelet</name>
    <name type="synonym">Amphioxus</name>
    <dbReference type="NCBI Taxonomy" id="7739"/>
    <lineage>
        <taxon>Eukaryota</taxon>
        <taxon>Metazoa</taxon>
        <taxon>Chordata</taxon>
        <taxon>Cephalochordata</taxon>
        <taxon>Leptocardii</taxon>
        <taxon>Amphioxiformes</taxon>
        <taxon>Branchiostomatidae</taxon>
        <taxon>Branchiostoma</taxon>
    </lineage>
</organism>
<dbReference type="Gene3D" id="1.25.40.10">
    <property type="entry name" value="Tetratricopeptide repeat domain"/>
    <property type="match status" value="5"/>
</dbReference>
<dbReference type="Pfam" id="PF13374">
    <property type="entry name" value="TPR_10"/>
    <property type="match status" value="4"/>
</dbReference>
<dbReference type="SUPFAM" id="SSF48452">
    <property type="entry name" value="TPR-like"/>
    <property type="match status" value="4"/>
</dbReference>
<reference evidence="3" key="1">
    <citation type="journal article" date="2008" name="Nature">
        <title>The amphioxus genome and the evolution of the chordate karyotype.</title>
        <authorList>
            <consortium name="US DOE Joint Genome Institute (JGI-PGF)"/>
            <person name="Putnam N.H."/>
            <person name="Butts T."/>
            <person name="Ferrier D.E.K."/>
            <person name="Furlong R.F."/>
            <person name="Hellsten U."/>
            <person name="Kawashima T."/>
            <person name="Robinson-Rechavi M."/>
            <person name="Shoguchi E."/>
            <person name="Terry A."/>
            <person name="Yu J.-K."/>
            <person name="Benito-Gutierrez E.L."/>
            <person name="Dubchak I."/>
            <person name="Garcia-Fernandez J."/>
            <person name="Gibson-Brown J.J."/>
            <person name="Grigoriev I.V."/>
            <person name="Horton A.C."/>
            <person name="de Jong P.J."/>
            <person name="Jurka J."/>
            <person name="Kapitonov V.V."/>
            <person name="Kohara Y."/>
            <person name="Kuroki Y."/>
            <person name="Lindquist E."/>
            <person name="Lucas S."/>
            <person name="Osoegawa K."/>
            <person name="Pennacchio L.A."/>
            <person name="Salamov A.A."/>
            <person name="Satou Y."/>
            <person name="Sauka-Spengler T."/>
            <person name="Schmutz J."/>
            <person name="Shin-I T."/>
            <person name="Toyoda A."/>
            <person name="Bronner-Fraser M."/>
            <person name="Fujiyama A."/>
            <person name="Holland L.Z."/>
            <person name="Holland P.W.H."/>
            <person name="Satoh N."/>
            <person name="Rokhsar D.S."/>
        </authorList>
    </citation>
    <scope>NUCLEOTIDE SEQUENCE [LARGE SCALE GENOMIC DNA]</scope>
    <source>
        <strain evidence="3">S238N-H82</strain>
        <tissue evidence="3">Testes</tissue>
    </source>
</reference>
<accession>C3Z1Z9</accession>
<name>C3Z1Z9_BRAFL</name>
<feature type="repeat" description="TPR" evidence="1">
    <location>
        <begin position="914"/>
        <end position="947"/>
    </location>
</feature>
<sequence length="1525" mass="171806">MQAEKTTLLAAVEKLRELDRKFKSGSDLDAVEKGYARKLIDAIGSDDEVLECEALKGLGDLYLHKAKVYKHKVDNFNKACALYTKLLQHCSDDEKKQVAQHRIKYAEKCTKLAYSQSHAQSEIGTSEIGTNITLDVAKTLMPVRGPRDKGKSQIKGHGEMLESYINFFAKAIVDRHRCLQIESLKSLGDLYLEKGKVGKDETAFKKATGLYQRALKRCDDIDGRATLEHRIKYAAKVQAGKKRQRSKSGLSKARKVGSDTRSVSLLTSRLSALGINSQRNEERGDAGESNTVLANVSNKSQEDTDSLYKKHLQEGCRALQARDLELAEKNFAAALKSVHVKESSTDQHWKEAEPLHRLSNVYLIRGMQSKDGGDFTKAAALSHAALVRSRGEHDESIRQTILEINQSFVSHVLGLEQTVDLGDAEKHKLQLREHRDYVEKEIKKMDEEADPYILHDDDPKITEVEKQRVEAVKALFDAIAHERKTFITSLVDECMGVMGPPPCKYAMIGLGSQATGLVTPYSDLEFAILIEDETDNNVKYFRHLTHYLHLKVINLGETILPPIGIKSLNDFFSDNDLDNWFYDSVTPRGFAFDGAMPHACKTPLGRGTKELIQTPSKMTNVLQDDLTFHLKKGYHLASVLGNVCLITGEQDLVDEYNALWTRQLQENSGIKSSLLAKSVLSENAPMFQVQPLTASMLNVKKEIYRFASLAVSCWALLEGIQPTTAFETIQNLNKNGVINHENTHHMMVMIGVSAELRLRTYMGNRSQVENMSTLSSMSSKADVTENLQKVFYFSNAKQLMRYYYTARPLKHFLSQFDDSRQPTLLFDNSSRLQAEVYRSLCNYEKSRECNEQALQDDLSKYGNAAHPNIAHSLNSLGGAWSDLGDKKKAIGYFEQALDMRRSIYGESTAHADIVVSLTNLGNAWIELGDQENANSYYEQALHMALSIHGENTAHPNIAGLLNCMGGLWKSLGDYHKAVNYFEQSLQMNQDIYRENTAHPEIAAPLHNLGNLWRRLGDYRKAVSYYEQSLMMERRIYGANTAHSNIAKTLHDLGNVWRNLGDPSKTYSYYEQSLRMWQIIYGTDTAHPDTALVLNNFGCALRDLGDHRKAIGYHNQALEMMCTIYGNKYVHPNTAYILNDLGIAHGNLGDHKKAISYQEQALKMWRCIHGENTAHSGIAQSLNDLGNTWMELSDHKEAVKFHEEALRMRRIICGERTVDIDIAMSLNNLGNAWSSLGDYRKALDYQKQALQIRRSIFGENTAHPDIAGSLTNLGRCCSHLHHSRKAVEYQKQSLQMLLAIYGETTAHPDIAHCLNMLGTAVRAIGDQTKAISYYEQSLHMMREIHGENTAHCDVAAVLNELGEAWREFRDYRKAVNYSEQSLQMMQSILEDNTAHPLIAASLYNLGNSWGSLGDRYHSKAIGYHERALESMRSIFGDKTPHPEIAKTFNSLGTAWGQHGDLRKAVNYFSQSLQMYRSVYGENTAHPDIVATLKNFAKACVMLGDYQKGLSYLEQAKQMEQTFQKEN</sequence>
<proteinExistence type="predicted"/>
<feature type="repeat" description="TPR" evidence="1">
    <location>
        <begin position="1178"/>
        <end position="1211"/>
    </location>
</feature>
<gene>
    <name evidence="3" type="ORF">BRAFLDRAFT_78938</name>
</gene>
<dbReference type="InParanoid" id="C3Z1Z9"/>